<organism evidence="1 2">
    <name type="scientific">Fulvivirga lutea</name>
    <dbReference type="NCBI Taxonomy" id="2810512"/>
    <lineage>
        <taxon>Bacteria</taxon>
        <taxon>Pseudomonadati</taxon>
        <taxon>Bacteroidota</taxon>
        <taxon>Cytophagia</taxon>
        <taxon>Cytophagales</taxon>
        <taxon>Fulvivirgaceae</taxon>
        <taxon>Fulvivirga</taxon>
    </lineage>
</organism>
<evidence type="ECO:0000313" key="2">
    <source>
        <dbReference type="Proteomes" id="UP000662783"/>
    </source>
</evidence>
<protein>
    <submittedName>
        <fullName evidence="1">SRPBCC domain-containing protein</fullName>
    </submittedName>
</protein>
<gene>
    <name evidence="1" type="ORF">JR347_09260</name>
</gene>
<dbReference type="KEGG" id="fuv:JR347_09260"/>
<reference evidence="1" key="1">
    <citation type="submission" date="2021-02" db="EMBL/GenBank/DDBJ databases">
        <title>Fulvivirga sp. S481 isolated from sea water.</title>
        <authorList>
            <person name="Bae S.S."/>
            <person name="Baek K."/>
        </authorList>
    </citation>
    <scope>NUCLEOTIDE SEQUENCE</scope>
    <source>
        <strain evidence="1">S481</strain>
    </source>
</reference>
<dbReference type="Proteomes" id="UP000662783">
    <property type="component" value="Chromosome"/>
</dbReference>
<dbReference type="RefSeq" id="WP_205723769.1">
    <property type="nucleotide sequence ID" value="NZ_CP070608.1"/>
</dbReference>
<name>A0A974WPH6_9BACT</name>
<dbReference type="SUPFAM" id="SSF55961">
    <property type="entry name" value="Bet v1-like"/>
    <property type="match status" value="1"/>
</dbReference>
<sequence length="152" mass="17204">MKKLTYQTSIKAQADKVYRVMLGLDNKKTYEQWTAEFNPTSTYEGSWDKGSKIHFVGTDENGNKGGMVSEIVENAPGKFVSIRHYGILQGDKEITEGPQVEQWAGGHENYKFEESNGITTLTVEVDTADEYASYFDETWPKAFTKLKELAEN</sequence>
<dbReference type="AlphaFoldDB" id="A0A974WPH6"/>
<dbReference type="EMBL" id="CP070608">
    <property type="protein sequence ID" value="QSE99258.1"/>
    <property type="molecule type" value="Genomic_DNA"/>
</dbReference>
<accession>A0A974WPH6</accession>
<keyword evidence="2" id="KW-1185">Reference proteome</keyword>
<dbReference type="Gene3D" id="3.30.530.20">
    <property type="match status" value="1"/>
</dbReference>
<evidence type="ECO:0000313" key="1">
    <source>
        <dbReference type="EMBL" id="QSE99258.1"/>
    </source>
</evidence>
<proteinExistence type="predicted"/>
<dbReference type="InterPro" id="IPR023393">
    <property type="entry name" value="START-like_dom_sf"/>
</dbReference>